<dbReference type="GO" id="GO:0006508">
    <property type="term" value="P:proteolysis"/>
    <property type="evidence" value="ECO:0007669"/>
    <property type="project" value="UniProtKB-KW"/>
</dbReference>
<dbReference type="Gene3D" id="1.20.120.980">
    <property type="entry name" value="Serine carboxypeptidase S28, SKS domain"/>
    <property type="match status" value="2"/>
</dbReference>
<keyword evidence="5" id="KW-0325">Glycoprotein</keyword>
<proteinExistence type="inferred from homology"/>
<dbReference type="PANTHER" id="PTHR11010">
    <property type="entry name" value="PROTEASE S28 PRO-X CARBOXYPEPTIDASE-RELATED"/>
    <property type="match status" value="1"/>
</dbReference>
<evidence type="ECO:0000256" key="3">
    <source>
        <dbReference type="ARBA" id="ARBA00022729"/>
    </source>
</evidence>
<evidence type="ECO:0000313" key="8">
    <source>
        <dbReference type="Proteomes" id="UP000239899"/>
    </source>
</evidence>
<keyword evidence="3 6" id="KW-0732">Signal</keyword>
<dbReference type="EMBL" id="LHPG02000001">
    <property type="protein sequence ID" value="PRW61555.1"/>
    <property type="molecule type" value="Genomic_DNA"/>
</dbReference>
<keyword evidence="8" id="KW-1185">Reference proteome</keyword>
<evidence type="ECO:0000256" key="1">
    <source>
        <dbReference type="ARBA" id="ARBA00011079"/>
    </source>
</evidence>
<dbReference type="GO" id="GO:0070008">
    <property type="term" value="F:serine-type exopeptidase activity"/>
    <property type="evidence" value="ECO:0007669"/>
    <property type="project" value="InterPro"/>
</dbReference>
<accession>A0A2P6U5G3</accession>
<evidence type="ECO:0000256" key="5">
    <source>
        <dbReference type="ARBA" id="ARBA00023180"/>
    </source>
</evidence>
<evidence type="ECO:0000256" key="4">
    <source>
        <dbReference type="ARBA" id="ARBA00022801"/>
    </source>
</evidence>
<dbReference type="PANTHER" id="PTHR11010:SF38">
    <property type="entry name" value="LYSOSOMAL PRO-X CARBOXYPEPTIDASE"/>
    <property type="match status" value="1"/>
</dbReference>
<dbReference type="InterPro" id="IPR029058">
    <property type="entry name" value="AB_hydrolase_fold"/>
</dbReference>
<sequence length="1022" mass="113131">MRAWSLLALCLALAGAAAAAPWRYDTWQMDGVRDFVRQVGPASAGADPFNCKNFSFTQKVDHFDRKSTRTFQQRYYVCDGMWRNRAPGSREPLFVYFGGEQPLDAPYPSIFMDQARDEGGLLLFIEHRYYGKSYPFGPKASYSNEGLRFLTVEQAMADFNAITLAIRKAYNVPSSAKNVGYGGSYTGSVAAYMRLRYPQTFHAVLASSSVVKFLVGTEAWERNKYFSAISIGNSIAEVADTNCQQAVAAAISVLQGPFWRTANGRLQLAAAAGLCPNTSLNGWDELVEGVSNLFELPFWSAFQVMFKKGPSDNAVAGFCSSLAYFPKTPLGVLAAVSNFTRSYIMNGAACITGEDAQKDYGPAFPRPTDTVIDVQYTYQGCLQGFPNSAMLWSAPPSIFGRYSMPTRRLAAWCKRIYGIERPLQPPRGLLFNQWHYKHVGNIIFTSGGIDPWRPGAVLQTLDPTVPALTSAGASHCMDLRQATNNTLATVNVTQAIIKAYIRERLQPMVPTMRTWSFLALALVLAGAAAAAPWRQDDWQQRGVEEFARRVAPARPSIYNCTSFNFTQKVDHFDRKSTRTFQQRYYVCDGVWRNRAPGSREPLFVYFGGEGPLDGAYGSIFMDQARDEGGLLLFIEHRYYGKSYPFGPKASYSNEGLRFLTVEQAMADFNAITLAIRKAYNVPSSAKNVGYGGSYTGSVAAYMRLRYPQTFHAVLASSSVVKYLVGTEAWERNKYFSSIAIGNSIAEVASPRCKQAVAAAVNVLQGPFGRTANGRLQLAAAASLCPDTNLNDWDELVEGVSFLFEQTFWGAFQDLFANGPSDNVVAGFCSSLAYFPQTPLGVLAAVSNFTRSVAIKNATCIPPDAWEKPYGLDFPRPTNTEVDVQYTWQGCLQGFPNGALFWSAPPSTFGRFSMPARRFAAWCKRIYGIERPLQPPRGLLFNQWHYKYARNIIFTSGGVDPWRPGAVLQTLDPTVPALTSAGASHCMDLSWADSNMLASVNATQAIIKAYIREWVYKPQQERH</sequence>
<evidence type="ECO:0000313" key="7">
    <source>
        <dbReference type="EMBL" id="PRW61555.1"/>
    </source>
</evidence>
<gene>
    <name evidence="7" type="ORF">C2E21_0541</name>
</gene>
<dbReference type="GO" id="GO:0008239">
    <property type="term" value="F:dipeptidyl-peptidase activity"/>
    <property type="evidence" value="ECO:0007669"/>
    <property type="project" value="TreeGrafter"/>
</dbReference>
<dbReference type="InterPro" id="IPR042269">
    <property type="entry name" value="Ser_carbopepase_S28_SKS"/>
</dbReference>
<dbReference type="STRING" id="3076.A0A2P6U5G3"/>
<dbReference type="OrthoDB" id="549825at2759"/>
<protein>
    <submittedName>
        <fullName evidence="7">Serine protease</fullName>
    </submittedName>
</protein>
<dbReference type="InterPro" id="IPR008758">
    <property type="entry name" value="Peptidase_S28"/>
</dbReference>
<dbReference type="SUPFAM" id="SSF53474">
    <property type="entry name" value="alpha/beta-Hydrolases"/>
    <property type="match status" value="2"/>
</dbReference>
<evidence type="ECO:0000256" key="2">
    <source>
        <dbReference type="ARBA" id="ARBA00022670"/>
    </source>
</evidence>
<keyword evidence="4" id="KW-0378">Hydrolase</keyword>
<keyword evidence="2 7" id="KW-0645">Protease</keyword>
<dbReference type="Pfam" id="PF05577">
    <property type="entry name" value="Peptidase_S28"/>
    <property type="match status" value="2"/>
</dbReference>
<feature type="chain" id="PRO_5015186198" evidence="6">
    <location>
        <begin position="20"/>
        <end position="1022"/>
    </location>
</feature>
<dbReference type="AlphaFoldDB" id="A0A2P6U5G3"/>
<comment type="caution">
    <text evidence="7">The sequence shown here is derived from an EMBL/GenBank/DDBJ whole genome shotgun (WGS) entry which is preliminary data.</text>
</comment>
<name>A0A2P6U5G3_CHLSO</name>
<organism evidence="7 8">
    <name type="scientific">Chlorella sorokiniana</name>
    <name type="common">Freshwater green alga</name>
    <dbReference type="NCBI Taxonomy" id="3076"/>
    <lineage>
        <taxon>Eukaryota</taxon>
        <taxon>Viridiplantae</taxon>
        <taxon>Chlorophyta</taxon>
        <taxon>core chlorophytes</taxon>
        <taxon>Trebouxiophyceae</taxon>
        <taxon>Chlorellales</taxon>
        <taxon>Chlorellaceae</taxon>
        <taxon>Chlorella clade</taxon>
        <taxon>Chlorella</taxon>
    </lineage>
</organism>
<comment type="similarity">
    <text evidence="1">Belongs to the peptidase S28 family.</text>
</comment>
<feature type="signal peptide" evidence="6">
    <location>
        <begin position="1"/>
        <end position="19"/>
    </location>
</feature>
<dbReference type="Proteomes" id="UP000239899">
    <property type="component" value="Unassembled WGS sequence"/>
</dbReference>
<dbReference type="Gene3D" id="3.40.50.1820">
    <property type="entry name" value="alpha/beta hydrolase"/>
    <property type="match status" value="2"/>
</dbReference>
<reference evidence="7 8" key="1">
    <citation type="journal article" date="2018" name="Plant J.">
        <title>Genome sequences of Chlorella sorokiniana UTEX 1602 and Micractinium conductrix SAG 241.80: implications to maltose excretion by a green alga.</title>
        <authorList>
            <person name="Arriola M.B."/>
            <person name="Velmurugan N."/>
            <person name="Zhang Y."/>
            <person name="Plunkett M.H."/>
            <person name="Hondzo H."/>
            <person name="Barney B.M."/>
        </authorList>
    </citation>
    <scope>NUCLEOTIDE SEQUENCE [LARGE SCALE GENOMIC DNA]</scope>
    <source>
        <strain evidence="8">UTEX 1602</strain>
    </source>
</reference>
<evidence type="ECO:0000256" key="6">
    <source>
        <dbReference type="SAM" id="SignalP"/>
    </source>
</evidence>